<dbReference type="STRING" id="405444.ABB26_16700"/>
<dbReference type="PANTHER" id="PTHR30093">
    <property type="entry name" value="GENERAL SECRETION PATHWAY PROTEIN G"/>
    <property type="match status" value="1"/>
</dbReference>
<gene>
    <name evidence="4" type="ORF">ABB26_16700</name>
</gene>
<accession>A0A0R0BYE6</accession>
<proteinExistence type="inferred from homology"/>
<protein>
    <recommendedName>
        <fullName evidence="6">Prepilin-type N-terminal cleavage/methylation domain-containing protein</fullName>
    </recommendedName>
</protein>
<dbReference type="InterPro" id="IPR045584">
    <property type="entry name" value="Pilin-like"/>
</dbReference>
<dbReference type="Gene3D" id="3.30.700.10">
    <property type="entry name" value="Glycoprotein, Type 4 Pilin"/>
    <property type="match status" value="1"/>
</dbReference>
<dbReference type="NCBIfam" id="TIGR02532">
    <property type="entry name" value="IV_pilin_GFxxxE"/>
    <property type="match status" value="1"/>
</dbReference>
<dbReference type="EMBL" id="LDJI01000033">
    <property type="protein sequence ID" value="KRG62336.1"/>
    <property type="molecule type" value="Genomic_DNA"/>
</dbReference>
<comment type="similarity">
    <text evidence="1">Belongs to the N-Me-Phe pilin family.</text>
</comment>
<evidence type="ECO:0000313" key="4">
    <source>
        <dbReference type="EMBL" id="KRG62336.1"/>
    </source>
</evidence>
<dbReference type="GO" id="GO:0044096">
    <property type="term" value="C:type IV pilus"/>
    <property type="evidence" value="ECO:0007669"/>
    <property type="project" value="TreeGrafter"/>
</dbReference>
<feature type="transmembrane region" description="Helical" evidence="3">
    <location>
        <begin position="12"/>
        <end position="30"/>
    </location>
</feature>
<dbReference type="PATRIC" id="fig|405444.3.peg.2593"/>
<keyword evidence="3" id="KW-0812">Transmembrane</keyword>
<sequence>MKKQQGFTLIELMIVVAIIAILSAIALPAYNNYRVKSANNACLGEAKAFMNSWVSAVKGGIDAAEQPTYTAQACTSGPTLNVADAETLKAYDFVKKAPGDKDVTCESNTATCKLK</sequence>
<keyword evidence="5" id="KW-1185">Reference proteome</keyword>
<name>A0A0R0BYE6_9GAMM</name>
<dbReference type="PANTHER" id="PTHR30093:SF34">
    <property type="entry name" value="PREPILIN PEPTIDASE-DEPENDENT PROTEIN D"/>
    <property type="match status" value="1"/>
</dbReference>
<dbReference type="Proteomes" id="UP000050864">
    <property type="component" value="Unassembled WGS sequence"/>
</dbReference>
<reference evidence="4 5" key="1">
    <citation type="submission" date="2015-05" db="EMBL/GenBank/DDBJ databases">
        <title>Genome sequencing and analysis of members of genus Stenotrophomonas.</title>
        <authorList>
            <person name="Patil P.P."/>
            <person name="Midha S."/>
            <person name="Patil P.B."/>
        </authorList>
    </citation>
    <scope>NUCLEOTIDE SEQUENCE [LARGE SCALE GENOMIC DNA]</scope>
    <source>
        <strain evidence="4 5">DSM 18929</strain>
    </source>
</reference>
<dbReference type="AlphaFoldDB" id="A0A0R0BYE6"/>
<evidence type="ECO:0000313" key="5">
    <source>
        <dbReference type="Proteomes" id="UP000050864"/>
    </source>
</evidence>
<dbReference type="SUPFAM" id="SSF54523">
    <property type="entry name" value="Pili subunits"/>
    <property type="match status" value="1"/>
</dbReference>
<evidence type="ECO:0000256" key="3">
    <source>
        <dbReference type="SAM" id="Phobius"/>
    </source>
</evidence>
<dbReference type="InterPro" id="IPR012902">
    <property type="entry name" value="N_methyl_site"/>
</dbReference>
<evidence type="ECO:0000256" key="2">
    <source>
        <dbReference type="ARBA" id="ARBA00022481"/>
    </source>
</evidence>
<dbReference type="RefSeq" id="WP_057635843.1">
    <property type="nucleotide sequence ID" value="NZ_LDJI01000033.1"/>
</dbReference>
<evidence type="ECO:0008006" key="6">
    <source>
        <dbReference type="Google" id="ProtNLM"/>
    </source>
</evidence>
<evidence type="ECO:0000256" key="1">
    <source>
        <dbReference type="ARBA" id="ARBA00005233"/>
    </source>
</evidence>
<comment type="caution">
    <text evidence="4">The sequence shown here is derived from an EMBL/GenBank/DDBJ whole genome shotgun (WGS) entry which is preliminary data.</text>
</comment>
<keyword evidence="3" id="KW-0472">Membrane</keyword>
<dbReference type="GO" id="GO:0043107">
    <property type="term" value="P:type IV pilus-dependent motility"/>
    <property type="evidence" value="ECO:0007669"/>
    <property type="project" value="TreeGrafter"/>
</dbReference>
<keyword evidence="2" id="KW-0488">Methylation</keyword>
<dbReference type="PROSITE" id="PS00409">
    <property type="entry name" value="PROKAR_NTER_METHYL"/>
    <property type="match status" value="1"/>
</dbReference>
<organism evidence="4 5">
    <name type="scientific">Stenotrophomonas humi</name>
    <dbReference type="NCBI Taxonomy" id="405444"/>
    <lineage>
        <taxon>Bacteria</taxon>
        <taxon>Pseudomonadati</taxon>
        <taxon>Pseudomonadota</taxon>
        <taxon>Gammaproteobacteria</taxon>
        <taxon>Lysobacterales</taxon>
        <taxon>Lysobacteraceae</taxon>
        <taxon>Stenotrophomonas</taxon>
    </lineage>
</organism>
<dbReference type="OrthoDB" id="5767514at2"/>
<keyword evidence="3" id="KW-1133">Transmembrane helix</keyword>
<dbReference type="Pfam" id="PF07963">
    <property type="entry name" value="N_methyl"/>
    <property type="match status" value="1"/>
</dbReference>